<accession>A0AAV9W3J0</accession>
<dbReference type="Proteomes" id="UP001370758">
    <property type="component" value="Unassembled WGS sequence"/>
</dbReference>
<evidence type="ECO:0008006" key="3">
    <source>
        <dbReference type="Google" id="ProtNLM"/>
    </source>
</evidence>
<protein>
    <recommendedName>
        <fullName evidence="3">Gamma-glutamyltranspeptidase</fullName>
    </recommendedName>
</protein>
<dbReference type="AlphaFoldDB" id="A0AAV9W3J0"/>
<dbReference type="Gene3D" id="1.10.246.130">
    <property type="match status" value="1"/>
</dbReference>
<evidence type="ECO:0000313" key="1">
    <source>
        <dbReference type="EMBL" id="KAK6500401.1"/>
    </source>
</evidence>
<dbReference type="InterPro" id="IPR043138">
    <property type="entry name" value="GGT_lsub"/>
</dbReference>
<reference evidence="1 2" key="1">
    <citation type="submission" date="2023-08" db="EMBL/GenBank/DDBJ databases">
        <authorList>
            <person name="Palmer J.M."/>
        </authorList>
    </citation>
    <scope>NUCLEOTIDE SEQUENCE [LARGE SCALE GENOMIC DNA]</scope>
    <source>
        <strain evidence="1 2">TWF481</strain>
    </source>
</reference>
<dbReference type="InterPro" id="IPR052896">
    <property type="entry name" value="GGT-like_enzyme"/>
</dbReference>
<evidence type="ECO:0000313" key="2">
    <source>
        <dbReference type="Proteomes" id="UP001370758"/>
    </source>
</evidence>
<dbReference type="PRINTS" id="PR01210">
    <property type="entry name" value="GGTRANSPTASE"/>
</dbReference>
<gene>
    <name evidence="1" type="ORF">TWF481_010745</name>
</gene>
<dbReference type="PANTHER" id="PTHR43881">
    <property type="entry name" value="GAMMA-GLUTAMYLTRANSPEPTIDASE (AFU_ORTHOLOGUE AFUA_4G13580)"/>
    <property type="match status" value="1"/>
</dbReference>
<dbReference type="InterPro" id="IPR043137">
    <property type="entry name" value="GGT_ssub_C"/>
</dbReference>
<dbReference type="SUPFAM" id="SSF56235">
    <property type="entry name" value="N-terminal nucleophile aminohydrolases (Ntn hydrolases)"/>
    <property type="match status" value="1"/>
</dbReference>
<dbReference type="InterPro" id="IPR029055">
    <property type="entry name" value="Ntn_hydrolases_N"/>
</dbReference>
<name>A0AAV9W3J0_9PEZI</name>
<organism evidence="1 2">
    <name type="scientific">Arthrobotrys musiformis</name>
    <dbReference type="NCBI Taxonomy" id="47236"/>
    <lineage>
        <taxon>Eukaryota</taxon>
        <taxon>Fungi</taxon>
        <taxon>Dikarya</taxon>
        <taxon>Ascomycota</taxon>
        <taxon>Pezizomycotina</taxon>
        <taxon>Orbiliomycetes</taxon>
        <taxon>Orbiliales</taxon>
        <taxon>Orbiliaceae</taxon>
        <taxon>Arthrobotrys</taxon>
    </lineage>
</organism>
<comment type="caution">
    <text evidence="1">The sequence shown here is derived from an EMBL/GenBank/DDBJ whole genome shotgun (WGS) entry which is preliminary data.</text>
</comment>
<keyword evidence="2" id="KW-1185">Reference proteome</keyword>
<dbReference type="Pfam" id="PF01019">
    <property type="entry name" value="G_glu_transpept"/>
    <property type="match status" value="1"/>
</dbReference>
<proteinExistence type="predicted"/>
<dbReference type="Gene3D" id="3.60.20.40">
    <property type="match status" value="1"/>
</dbReference>
<dbReference type="PANTHER" id="PTHR43881:SF1">
    <property type="entry name" value="GAMMA-GLUTAMYLTRANSPEPTIDASE (AFU_ORTHOLOGUE AFUA_4G13580)"/>
    <property type="match status" value="1"/>
</dbReference>
<dbReference type="EMBL" id="JAVHJL010000007">
    <property type="protein sequence ID" value="KAK6500401.1"/>
    <property type="molecule type" value="Genomic_DNA"/>
</dbReference>
<sequence length="629" mass="67829">MILRNHWNLSRRVWAAIAFKRQLDRGSAASTTLLLQQQRCGIVTYTMTNGLDKNDVYPPATAGEFFKFQARRSVVHSTKGIVSSTSPLASQAGIKILEKGGNAADATIAVAAALNVTEPTSTGIGGDAFMLFWNNTTKKITALNGSGRSPAALTRDVVVKADGVSSGTIPFTSIHAITVPGAAAAWVDTIENVGSGKVSLAEVLAPAIELAENGYPVTQVTAAMWKFGEQELFDASPNGAEMLVPPNQYNDKVHAPAAGEIMVMKNLAETFRTVGREGKKGFYEGRIAEEIVKVVKARGGVLELEDLKRHAEIGSQFVEPVSMFIERFGVDLWECPPNGQGIVALMALGIIEQLEKSKVIPPIEELKHNSTEYLHCIIEVLRIAFADAAWYVTDPDMLKVRTSQLLDKTYLAERAKLFNPKKAAAELDHGSPALNSSDTVYFSVTDKDGNGCSFIISNFAGFGSAVVPNGCGFTLQNRGANFNLDEGHPNVIAPSKRPYHTIIPALITKDGELHTVYGVMGGFMQPQGHVQVLLNMLGFQFNPQVALDAPRICIGGMALDNSVLVEEGVDESTVEELRAMGHTKIKLVRGIHRQVFGRGQAIRVHYDGGRRVYSAGSDMRADGLAAPLL</sequence>